<evidence type="ECO:0000313" key="2">
    <source>
        <dbReference type="Proteomes" id="UP001630127"/>
    </source>
</evidence>
<sequence>MRAIGKEYRMGLDSRGGIEIGLLLMVVVVAVRGRNALNQPKENHLSRSSNTDDQQLDNQVWNHMEMECNGVKKEAVREEISRFNKRPSNSSYANHRLRVLNKILSLLSLQRTTSQDEELELLFAGISF</sequence>
<evidence type="ECO:0000313" key="1">
    <source>
        <dbReference type="EMBL" id="KAL3508618.1"/>
    </source>
</evidence>
<reference evidence="1 2" key="1">
    <citation type="submission" date="2024-11" db="EMBL/GenBank/DDBJ databases">
        <title>A near-complete genome assembly of Cinchona calisaya.</title>
        <authorList>
            <person name="Lian D.C."/>
            <person name="Zhao X.W."/>
            <person name="Wei L."/>
        </authorList>
    </citation>
    <scope>NUCLEOTIDE SEQUENCE [LARGE SCALE GENOMIC DNA]</scope>
    <source>
        <tissue evidence="1">Nenye</tissue>
    </source>
</reference>
<organism evidence="1 2">
    <name type="scientific">Cinchona calisaya</name>
    <dbReference type="NCBI Taxonomy" id="153742"/>
    <lineage>
        <taxon>Eukaryota</taxon>
        <taxon>Viridiplantae</taxon>
        <taxon>Streptophyta</taxon>
        <taxon>Embryophyta</taxon>
        <taxon>Tracheophyta</taxon>
        <taxon>Spermatophyta</taxon>
        <taxon>Magnoliopsida</taxon>
        <taxon>eudicotyledons</taxon>
        <taxon>Gunneridae</taxon>
        <taxon>Pentapetalae</taxon>
        <taxon>asterids</taxon>
        <taxon>lamiids</taxon>
        <taxon>Gentianales</taxon>
        <taxon>Rubiaceae</taxon>
        <taxon>Cinchonoideae</taxon>
        <taxon>Cinchoneae</taxon>
        <taxon>Cinchona</taxon>
    </lineage>
</organism>
<keyword evidence="2" id="KW-1185">Reference proteome</keyword>
<protein>
    <submittedName>
        <fullName evidence="1">Uncharacterized protein</fullName>
    </submittedName>
</protein>
<comment type="caution">
    <text evidence="1">The sequence shown here is derived from an EMBL/GenBank/DDBJ whole genome shotgun (WGS) entry which is preliminary data.</text>
</comment>
<proteinExistence type="predicted"/>
<dbReference type="AlphaFoldDB" id="A0ABD2YMK9"/>
<gene>
    <name evidence="1" type="ORF">ACH5RR_028019</name>
</gene>
<accession>A0ABD2YMK9</accession>
<dbReference type="EMBL" id="JBJUIK010000012">
    <property type="protein sequence ID" value="KAL3508618.1"/>
    <property type="molecule type" value="Genomic_DNA"/>
</dbReference>
<name>A0ABD2YMK9_9GENT</name>
<dbReference type="Proteomes" id="UP001630127">
    <property type="component" value="Unassembled WGS sequence"/>
</dbReference>